<comment type="subcellular location">
    <subcellularLocation>
        <location evidence="1">Nucleus</location>
    </subcellularLocation>
</comment>
<dbReference type="AlphaFoldDB" id="A0A4P9WXK4"/>
<name>A0A4P9WXK4_9FUNG</name>
<evidence type="ECO:0000256" key="9">
    <source>
        <dbReference type="RuleBase" id="RU000304"/>
    </source>
</evidence>
<comment type="similarity">
    <text evidence="9">Belongs to the protein kinase superfamily.</text>
</comment>
<sequence length="222" mass="25195">MSVNILGRGTFSTVHLVERASDRRIFACKRFNQPFTFSQLVNVRELRAHSQIPAHPNILGPSGVLYDEPTQTLSILFPVMPMTLADWIGKQASPLTETHMKKLVHQLFSALSHLHRQDIIHRDIKPENIFLDSDRLYLGDLGSTASINSTPLNPTGNLTEYIITRWYRPPECLLFAGGYDDRVDTWGVGCILYLMATRRHLFPGRSEINQLVHIHRILGTPS</sequence>
<evidence type="ECO:0000256" key="1">
    <source>
        <dbReference type="ARBA" id="ARBA00004123"/>
    </source>
</evidence>
<evidence type="ECO:0000313" key="14">
    <source>
        <dbReference type="Proteomes" id="UP000274922"/>
    </source>
</evidence>
<evidence type="ECO:0000313" key="13">
    <source>
        <dbReference type="Proteomes" id="UP000268535"/>
    </source>
</evidence>
<proteinExistence type="inferred from homology"/>
<keyword evidence="6 8" id="KW-0067">ATP-binding</keyword>
<dbReference type="Gene3D" id="3.30.200.20">
    <property type="entry name" value="Phosphorylase Kinase, domain 1"/>
    <property type="match status" value="1"/>
</dbReference>
<evidence type="ECO:0000313" key="11">
    <source>
        <dbReference type="EMBL" id="RKO97402.1"/>
    </source>
</evidence>
<dbReference type="PROSITE" id="PS50011">
    <property type="entry name" value="PROTEIN_KINASE_DOM"/>
    <property type="match status" value="1"/>
</dbReference>
<feature type="non-terminal residue" evidence="11">
    <location>
        <position position="222"/>
    </location>
</feature>
<keyword evidence="2 9" id="KW-0723">Serine/threonine-protein kinase</keyword>
<feature type="binding site" evidence="8">
    <location>
        <position position="29"/>
    </location>
    <ligand>
        <name>ATP</name>
        <dbReference type="ChEBI" id="CHEBI:30616"/>
    </ligand>
</feature>
<keyword evidence="7" id="KW-0539">Nucleus</keyword>
<dbReference type="PROSITE" id="PS00108">
    <property type="entry name" value="PROTEIN_KINASE_ST"/>
    <property type="match status" value="1"/>
</dbReference>
<dbReference type="SUPFAM" id="SSF56112">
    <property type="entry name" value="Protein kinase-like (PK-like)"/>
    <property type="match status" value="1"/>
</dbReference>
<dbReference type="Gene3D" id="1.10.510.10">
    <property type="entry name" value="Transferase(Phosphotransferase) domain 1"/>
    <property type="match status" value="1"/>
</dbReference>
<keyword evidence="14" id="KW-1185">Reference proteome</keyword>
<evidence type="ECO:0000256" key="4">
    <source>
        <dbReference type="ARBA" id="ARBA00022741"/>
    </source>
</evidence>
<dbReference type="STRING" id="1555241.A0A4P9WXK4"/>
<dbReference type="InterPro" id="IPR011009">
    <property type="entry name" value="Kinase-like_dom_sf"/>
</dbReference>
<organism evidence="11 13">
    <name type="scientific">Caulochytrium protostelioides</name>
    <dbReference type="NCBI Taxonomy" id="1555241"/>
    <lineage>
        <taxon>Eukaryota</taxon>
        <taxon>Fungi</taxon>
        <taxon>Fungi incertae sedis</taxon>
        <taxon>Chytridiomycota</taxon>
        <taxon>Chytridiomycota incertae sedis</taxon>
        <taxon>Chytridiomycetes</taxon>
        <taxon>Caulochytriales</taxon>
        <taxon>Caulochytriaceae</taxon>
        <taxon>Caulochytrium</taxon>
    </lineage>
</organism>
<protein>
    <submittedName>
        <fullName evidence="11">Kinase-like protein</fullName>
    </submittedName>
</protein>
<accession>A0A4P9WXK4</accession>
<dbReference type="GO" id="GO:0004674">
    <property type="term" value="F:protein serine/threonine kinase activity"/>
    <property type="evidence" value="ECO:0007669"/>
    <property type="project" value="UniProtKB-KW"/>
</dbReference>
<keyword evidence="5 11" id="KW-0418">Kinase</keyword>
<evidence type="ECO:0000259" key="10">
    <source>
        <dbReference type="PROSITE" id="PS50011"/>
    </source>
</evidence>
<gene>
    <name evidence="11" type="ORF">CAUPRSCDRAFT_6564</name>
    <name evidence="12" type="ORF">CXG81DRAFT_9425</name>
</gene>
<keyword evidence="4 8" id="KW-0547">Nucleotide-binding</keyword>
<evidence type="ECO:0000256" key="3">
    <source>
        <dbReference type="ARBA" id="ARBA00022679"/>
    </source>
</evidence>
<dbReference type="SMART" id="SM00220">
    <property type="entry name" value="S_TKc"/>
    <property type="match status" value="1"/>
</dbReference>
<dbReference type="EMBL" id="ML014121">
    <property type="protein sequence ID" value="RKP03542.1"/>
    <property type="molecule type" value="Genomic_DNA"/>
</dbReference>
<reference evidence="11" key="3">
    <citation type="submission" date="2018-08" db="EMBL/GenBank/DDBJ databases">
        <title>Leveraging single-cell genomics to expand the Fungal Tree of Life.</title>
        <authorList>
            <consortium name="DOE Joint Genome Institute"/>
            <person name="Ahrendt S.R."/>
            <person name="Quandt C.A."/>
            <person name="Ciobanu D."/>
            <person name="Clum A."/>
            <person name="Salamov A."/>
            <person name="Andreopoulos B."/>
            <person name="Cheng J.-F."/>
            <person name="Woyke T."/>
            <person name="Pelin A."/>
            <person name="Henrissat B."/>
            <person name="Reynolds N."/>
            <person name="Benny G.L."/>
            <person name="Smith M.E."/>
            <person name="James T.Y."/>
            <person name="Grigoriev I.V."/>
        </authorList>
    </citation>
    <scope>NUCLEOTIDE SEQUENCE</scope>
    <source>
        <strain evidence="11">ATCC 52028</strain>
    </source>
</reference>
<feature type="domain" description="Protein kinase" evidence="10">
    <location>
        <begin position="1"/>
        <end position="222"/>
    </location>
</feature>
<dbReference type="InterPro" id="IPR050117">
    <property type="entry name" value="MAPK"/>
</dbReference>
<reference evidence="12" key="2">
    <citation type="submission" date="2018-04" db="EMBL/GenBank/DDBJ databases">
        <title>Leveraging single-cell genomics to expand the Fungal Tree of Life.</title>
        <authorList>
            <consortium name="DOE Joint Genome Institute"/>
            <person name="Ahrendt S.R."/>
            <person name="Quandt C.A."/>
            <person name="Ciobanu D."/>
            <person name="Clum A."/>
            <person name="Salamov A."/>
            <person name="Andreopoulos B."/>
            <person name="Cheng J.-F."/>
            <person name="Woyke T."/>
            <person name="Pelin A."/>
            <person name="Henrissat B."/>
            <person name="Benny G.L."/>
            <person name="Smith M.E."/>
            <person name="James T.Y."/>
            <person name="Grigoriev I.V."/>
        </authorList>
    </citation>
    <scope>NUCLEOTIDE SEQUENCE</scope>
    <source>
        <strain evidence="12">ATCC 52028</strain>
    </source>
</reference>
<dbReference type="InterPro" id="IPR008271">
    <property type="entry name" value="Ser/Thr_kinase_AS"/>
</dbReference>
<reference evidence="13 14" key="1">
    <citation type="journal article" date="2018" name="Nat. Microbiol.">
        <title>Leveraging single-cell genomics to expand the fungal tree of life.</title>
        <authorList>
            <person name="Ahrendt S.R."/>
            <person name="Quandt C.A."/>
            <person name="Ciobanu D."/>
            <person name="Clum A."/>
            <person name="Salamov A."/>
            <person name="Andreopoulos B."/>
            <person name="Cheng J.F."/>
            <person name="Woyke T."/>
            <person name="Pelin A."/>
            <person name="Henrissat B."/>
            <person name="Reynolds N.K."/>
            <person name="Benny G.L."/>
            <person name="Smith M.E."/>
            <person name="James T.Y."/>
            <person name="Grigoriev I.V."/>
        </authorList>
    </citation>
    <scope>NUCLEOTIDE SEQUENCE [LARGE SCALE GENOMIC DNA]</scope>
    <source>
        <strain evidence="13 14">ATCC 52028</strain>
    </source>
</reference>
<evidence type="ECO:0000313" key="12">
    <source>
        <dbReference type="EMBL" id="RKP03542.1"/>
    </source>
</evidence>
<dbReference type="FunFam" id="1.10.510.10:FF:000624">
    <property type="entry name" value="Mitogen-activated protein kinase"/>
    <property type="match status" value="1"/>
</dbReference>
<dbReference type="Proteomes" id="UP000268535">
    <property type="component" value="Unassembled WGS sequence"/>
</dbReference>
<dbReference type="GO" id="GO:0005524">
    <property type="term" value="F:ATP binding"/>
    <property type="evidence" value="ECO:0007669"/>
    <property type="project" value="UniProtKB-UniRule"/>
</dbReference>
<evidence type="ECO:0000256" key="2">
    <source>
        <dbReference type="ARBA" id="ARBA00022527"/>
    </source>
</evidence>
<dbReference type="PROSITE" id="PS00107">
    <property type="entry name" value="PROTEIN_KINASE_ATP"/>
    <property type="match status" value="1"/>
</dbReference>
<dbReference type="PANTHER" id="PTHR24055">
    <property type="entry name" value="MITOGEN-ACTIVATED PROTEIN KINASE"/>
    <property type="match status" value="1"/>
</dbReference>
<evidence type="ECO:0000256" key="8">
    <source>
        <dbReference type="PROSITE-ProRule" id="PRU10141"/>
    </source>
</evidence>
<dbReference type="GO" id="GO:0005634">
    <property type="term" value="C:nucleus"/>
    <property type="evidence" value="ECO:0007669"/>
    <property type="project" value="UniProtKB-SubCell"/>
</dbReference>
<evidence type="ECO:0000256" key="6">
    <source>
        <dbReference type="ARBA" id="ARBA00022840"/>
    </source>
</evidence>
<evidence type="ECO:0000256" key="7">
    <source>
        <dbReference type="ARBA" id="ARBA00023242"/>
    </source>
</evidence>
<dbReference type="Proteomes" id="UP000274922">
    <property type="component" value="Unassembled WGS sequence"/>
</dbReference>
<dbReference type="Pfam" id="PF00069">
    <property type="entry name" value="Pkinase"/>
    <property type="match status" value="1"/>
</dbReference>
<dbReference type="OrthoDB" id="2158884at2759"/>
<evidence type="ECO:0000256" key="5">
    <source>
        <dbReference type="ARBA" id="ARBA00022777"/>
    </source>
</evidence>
<dbReference type="InterPro" id="IPR000719">
    <property type="entry name" value="Prot_kinase_dom"/>
</dbReference>
<keyword evidence="3" id="KW-0808">Transferase</keyword>
<dbReference type="EMBL" id="ML009283">
    <property type="protein sequence ID" value="RKO97402.1"/>
    <property type="molecule type" value="Genomic_DNA"/>
</dbReference>
<dbReference type="InterPro" id="IPR017441">
    <property type="entry name" value="Protein_kinase_ATP_BS"/>
</dbReference>